<gene>
    <name evidence="2" type="ORF">HMPREF9129_1801</name>
</gene>
<name>G4D5X1_9FIRM</name>
<sequence length="167" mass="19418">VFKNLEIDDINLKNNFIKSKNKNSVNIFLIIGALILLNLCIFILLNNRENKLKTEFSNSLKEIALEKDKNTTLKDDREKDEKGIEGYNKKFESLVENFENISNTDIFFEEYKFLENRVTIKGAANSTAVLEDLLKKQKNIKLISSSVRNGYLYFEIEVGLRDLDEDR</sequence>
<comment type="caution">
    <text evidence="2">The sequence shown here is derived from an EMBL/GenBank/DDBJ whole genome shotgun (WGS) entry which is preliminary data.</text>
</comment>
<dbReference type="AlphaFoldDB" id="G4D5X1"/>
<reference evidence="2 3" key="1">
    <citation type="submission" date="2011-06" db="EMBL/GenBank/DDBJ databases">
        <authorList>
            <person name="Muzny D."/>
            <person name="Qin X."/>
            <person name="Deng J."/>
            <person name="Jiang H."/>
            <person name="Liu Y."/>
            <person name="Qu J."/>
            <person name="Song X.-Z."/>
            <person name="Zhang L."/>
            <person name="Thornton R."/>
            <person name="Coyle M."/>
            <person name="Francisco L."/>
            <person name="Jackson L."/>
            <person name="Javaid M."/>
            <person name="Korchina V."/>
            <person name="Kovar C."/>
            <person name="Mata R."/>
            <person name="Mathew T."/>
            <person name="Ngo R."/>
            <person name="Nguyen L."/>
            <person name="Nguyen N."/>
            <person name="Okwuonu G."/>
            <person name="Ongeri F."/>
            <person name="Pham C."/>
            <person name="Simmons D."/>
            <person name="Wilczek-Boney K."/>
            <person name="Hale W."/>
            <person name="Jakkamsetti A."/>
            <person name="Pham P."/>
            <person name="Ruth R."/>
            <person name="San Lucas F."/>
            <person name="Warren J."/>
            <person name="Zhang J."/>
            <person name="Zhao Z."/>
            <person name="Zhou C."/>
            <person name="Zhu D."/>
            <person name="Lee S."/>
            <person name="Bess C."/>
            <person name="Blankenburg K."/>
            <person name="Forbes L."/>
            <person name="Fu Q."/>
            <person name="Gubbala S."/>
            <person name="Hirani K."/>
            <person name="Jayaseelan J.C."/>
            <person name="Lara F."/>
            <person name="Munidasa M."/>
            <person name="Palculict T."/>
            <person name="Patil S."/>
            <person name="Pu L.-L."/>
            <person name="Saada N."/>
            <person name="Tang L."/>
            <person name="Weissenberger G."/>
            <person name="Zhu Y."/>
            <person name="Hemphill L."/>
            <person name="Shang Y."/>
            <person name="Youmans B."/>
            <person name="Ayvaz T."/>
            <person name="Ross M."/>
            <person name="Santibanez J."/>
            <person name="Aqrawi P."/>
            <person name="Gross S."/>
            <person name="Joshi V."/>
            <person name="Fowler G."/>
            <person name="Nazareth L."/>
            <person name="Reid J."/>
            <person name="Worley K."/>
            <person name="Petrosino J."/>
            <person name="Highlander S."/>
            <person name="Gibbs R."/>
        </authorList>
    </citation>
    <scope>NUCLEOTIDE SEQUENCE [LARGE SCALE GENOMIC DNA]</scope>
    <source>
        <strain evidence="2 3">ATCC 29427</strain>
    </source>
</reference>
<dbReference type="EMBL" id="AGBB01000176">
    <property type="protein sequence ID" value="EGY78135.1"/>
    <property type="molecule type" value="Genomic_DNA"/>
</dbReference>
<accession>G4D5X1</accession>
<evidence type="ECO:0000313" key="3">
    <source>
        <dbReference type="Proteomes" id="UP000003422"/>
    </source>
</evidence>
<proteinExistence type="predicted"/>
<dbReference type="HOGENOM" id="CLU_1589953_0_0_9"/>
<keyword evidence="3" id="KW-1185">Reference proteome</keyword>
<keyword evidence="1" id="KW-0812">Transmembrane</keyword>
<evidence type="ECO:0000313" key="2">
    <source>
        <dbReference type="EMBL" id="EGY78135.1"/>
    </source>
</evidence>
<dbReference type="STRING" id="997350.HMPREF9129_1801"/>
<organism evidence="2 3">
    <name type="scientific">Peptoniphilus indolicus ATCC 29427</name>
    <dbReference type="NCBI Taxonomy" id="997350"/>
    <lineage>
        <taxon>Bacteria</taxon>
        <taxon>Bacillati</taxon>
        <taxon>Bacillota</taxon>
        <taxon>Tissierellia</taxon>
        <taxon>Tissierellales</taxon>
        <taxon>Peptoniphilaceae</taxon>
        <taxon>Peptoniphilus</taxon>
    </lineage>
</organism>
<dbReference type="Proteomes" id="UP000003422">
    <property type="component" value="Unassembled WGS sequence"/>
</dbReference>
<dbReference type="PATRIC" id="fig|997350.3.peg.1727"/>
<evidence type="ECO:0000256" key="1">
    <source>
        <dbReference type="SAM" id="Phobius"/>
    </source>
</evidence>
<keyword evidence="1" id="KW-1133">Transmembrane helix</keyword>
<protein>
    <recommendedName>
        <fullName evidence="4">Fimbrial assembly protein</fullName>
    </recommendedName>
</protein>
<evidence type="ECO:0008006" key="4">
    <source>
        <dbReference type="Google" id="ProtNLM"/>
    </source>
</evidence>
<feature type="transmembrane region" description="Helical" evidence="1">
    <location>
        <begin position="25"/>
        <end position="45"/>
    </location>
</feature>
<dbReference type="RefSeq" id="WP_004821704.1">
    <property type="nucleotide sequence ID" value="NZ_JH165062.1"/>
</dbReference>
<keyword evidence="1" id="KW-0472">Membrane</keyword>
<feature type="non-terminal residue" evidence="2">
    <location>
        <position position="1"/>
    </location>
</feature>